<dbReference type="PANTHER" id="PTHR42028:SF1">
    <property type="entry name" value="YALI0E30657P"/>
    <property type="match status" value="1"/>
</dbReference>
<protein>
    <recommendedName>
        <fullName evidence="3">DUF7137 domain-containing protein</fullName>
    </recommendedName>
</protein>
<evidence type="ECO:0000256" key="1">
    <source>
        <dbReference type="SAM" id="MobiDB-lite"/>
    </source>
</evidence>
<dbReference type="InterPro" id="IPR055561">
    <property type="entry name" value="DUF7137"/>
</dbReference>
<reference evidence="4" key="1">
    <citation type="submission" date="2021-03" db="EMBL/GenBank/DDBJ databases">
        <title>Comparative genomics and phylogenomic investigation of the class Geoglossomycetes provide insights into ecological specialization and systematics.</title>
        <authorList>
            <person name="Melie T."/>
            <person name="Pirro S."/>
            <person name="Miller A.N."/>
            <person name="Quandt A."/>
        </authorList>
    </citation>
    <scope>NUCLEOTIDE SEQUENCE</scope>
    <source>
        <strain evidence="4">GBOQ0MN5Z8</strain>
    </source>
</reference>
<accession>A0A9P8HUN4</accession>
<dbReference type="Proteomes" id="UP000698800">
    <property type="component" value="Unassembled WGS sequence"/>
</dbReference>
<dbReference type="EMBL" id="JAGHQL010000249">
    <property type="protein sequence ID" value="KAH0535989.1"/>
    <property type="molecule type" value="Genomic_DNA"/>
</dbReference>
<organism evidence="4 5">
    <name type="scientific">Glutinoglossum americanum</name>
    <dbReference type="NCBI Taxonomy" id="1670608"/>
    <lineage>
        <taxon>Eukaryota</taxon>
        <taxon>Fungi</taxon>
        <taxon>Dikarya</taxon>
        <taxon>Ascomycota</taxon>
        <taxon>Pezizomycotina</taxon>
        <taxon>Geoglossomycetes</taxon>
        <taxon>Geoglossales</taxon>
        <taxon>Geoglossaceae</taxon>
        <taxon>Glutinoglossum</taxon>
    </lineage>
</organism>
<keyword evidence="2" id="KW-0732">Signal</keyword>
<dbReference type="Pfam" id="PF23585">
    <property type="entry name" value="DUF7137"/>
    <property type="match status" value="1"/>
</dbReference>
<feature type="compositionally biased region" description="Low complexity" evidence="1">
    <location>
        <begin position="37"/>
        <end position="93"/>
    </location>
</feature>
<feature type="signal peptide" evidence="2">
    <location>
        <begin position="1"/>
        <end position="22"/>
    </location>
</feature>
<name>A0A9P8HUN4_9PEZI</name>
<proteinExistence type="predicted"/>
<feature type="region of interest" description="Disordered" evidence="1">
    <location>
        <begin position="34"/>
        <end position="107"/>
    </location>
</feature>
<gene>
    <name evidence="4" type="ORF">FGG08_007126</name>
</gene>
<dbReference type="AlphaFoldDB" id="A0A9P8HUN4"/>
<comment type="caution">
    <text evidence="4">The sequence shown here is derived from an EMBL/GenBank/DDBJ whole genome shotgun (WGS) entry which is preliminary data.</text>
</comment>
<keyword evidence="5" id="KW-1185">Reference proteome</keyword>
<feature type="chain" id="PRO_5040177006" description="DUF7137 domain-containing protein" evidence="2">
    <location>
        <begin position="23"/>
        <end position="233"/>
    </location>
</feature>
<dbReference type="OrthoDB" id="2435509at2759"/>
<sequence length="233" mass="24235">MRNLQLLILSSTLLLLATFSSAWPWPPYDVLKRDDTSTSPGSGSSSATSAASTTAGTDTSATAKGSKTGSGSASGTITGSGSSSPTGSNSTKSAKSKTTEIDPRVPAGGIQMLTPSALAAPSYYKIGEFVTFGWNYTSLSVSPTAVDIVASCQRNDQVYTIAMNQSLNGTQAVTWDTGAYQSTATVPLLTETYTLVVYDVDKGISATASPGYFGVFNQFTFGMYTPKPYTPLN</sequence>
<evidence type="ECO:0000313" key="4">
    <source>
        <dbReference type="EMBL" id="KAH0535989.1"/>
    </source>
</evidence>
<dbReference type="PANTHER" id="PTHR42028">
    <property type="entry name" value="CHROMOSOME 1, WHOLE GENOME SHOTGUN SEQUENCE"/>
    <property type="match status" value="1"/>
</dbReference>
<feature type="domain" description="DUF7137" evidence="3">
    <location>
        <begin position="105"/>
        <end position="233"/>
    </location>
</feature>
<evidence type="ECO:0000256" key="2">
    <source>
        <dbReference type="SAM" id="SignalP"/>
    </source>
</evidence>
<evidence type="ECO:0000259" key="3">
    <source>
        <dbReference type="Pfam" id="PF23585"/>
    </source>
</evidence>
<evidence type="ECO:0000313" key="5">
    <source>
        <dbReference type="Proteomes" id="UP000698800"/>
    </source>
</evidence>
<feature type="non-terminal residue" evidence="4">
    <location>
        <position position="233"/>
    </location>
</feature>